<name>A0AA35NYW7_9SAUR</name>
<evidence type="ECO:0000313" key="4">
    <source>
        <dbReference type="EMBL" id="CAI5766133.1"/>
    </source>
</evidence>
<organism evidence="4 5">
    <name type="scientific">Podarcis lilfordi</name>
    <name type="common">Lilford's wall lizard</name>
    <dbReference type="NCBI Taxonomy" id="74358"/>
    <lineage>
        <taxon>Eukaryota</taxon>
        <taxon>Metazoa</taxon>
        <taxon>Chordata</taxon>
        <taxon>Craniata</taxon>
        <taxon>Vertebrata</taxon>
        <taxon>Euteleostomi</taxon>
        <taxon>Lepidosauria</taxon>
        <taxon>Squamata</taxon>
        <taxon>Bifurcata</taxon>
        <taxon>Unidentata</taxon>
        <taxon>Episquamata</taxon>
        <taxon>Laterata</taxon>
        <taxon>Lacertibaenia</taxon>
        <taxon>Lacertidae</taxon>
        <taxon>Podarcis</taxon>
    </lineage>
</organism>
<dbReference type="Proteomes" id="UP001178461">
    <property type="component" value="Chromosome 2"/>
</dbReference>
<dbReference type="Gene3D" id="2.60.40.10">
    <property type="entry name" value="Immunoglobulins"/>
    <property type="match status" value="1"/>
</dbReference>
<sequence>MPNWVLAMHVLFLLPHGTSASDVTENKPELIVITAEEGESVNITCKFDQLAMSGLRLRRTLVKAMDVLYVKKQGLHMTKAPEYAYRMEYFQLKNASTIMLKHVKKNDSDGYLCGGTLIINQEPRIMNFSTIILAVKEASAMKLTECPSFLWVPYILIFMSLLLLVGLGYFILSHIDIKKCCNKGKAAETQNMVYEDMTCSLRRNTMNNVYNN</sequence>
<dbReference type="GO" id="GO:0038023">
    <property type="term" value="F:signaling receptor activity"/>
    <property type="evidence" value="ECO:0007669"/>
    <property type="project" value="InterPro"/>
</dbReference>
<dbReference type="GO" id="GO:0002250">
    <property type="term" value="P:adaptive immune response"/>
    <property type="evidence" value="ECO:0007669"/>
    <property type="project" value="InterPro"/>
</dbReference>
<dbReference type="GO" id="GO:0016020">
    <property type="term" value="C:membrane"/>
    <property type="evidence" value="ECO:0007669"/>
    <property type="project" value="InterPro"/>
</dbReference>
<keyword evidence="1" id="KW-0472">Membrane</keyword>
<feature type="signal peptide" evidence="2">
    <location>
        <begin position="1"/>
        <end position="20"/>
    </location>
</feature>
<evidence type="ECO:0000313" key="5">
    <source>
        <dbReference type="Proteomes" id="UP001178461"/>
    </source>
</evidence>
<feature type="domain" description="Ig-like" evidence="3">
    <location>
        <begin position="28"/>
        <end position="113"/>
    </location>
</feature>
<keyword evidence="1" id="KW-1133">Transmembrane helix</keyword>
<gene>
    <name evidence="4" type="ORF">PODLI_1B040484</name>
</gene>
<dbReference type="InterPro" id="IPR013783">
    <property type="entry name" value="Ig-like_fold"/>
</dbReference>
<evidence type="ECO:0000256" key="1">
    <source>
        <dbReference type="SAM" id="Phobius"/>
    </source>
</evidence>
<feature type="transmembrane region" description="Helical" evidence="1">
    <location>
        <begin position="151"/>
        <end position="172"/>
    </location>
</feature>
<evidence type="ECO:0000259" key="3">
    <source>
        <dbReference type="PROSITE" id="PS50835"/>
    </source>
</evidence>
<keyword evidence="2" id="KW-0732">Signal</keyword>
<feature type="chain" id="PRO_5041412955" evidence="2">
    <location>
        <begin position="21"/>
        <end position="212"/>
    </location>
</feature>
<dbReference type="InterPro" id="IPR039090">
    <property type="entry name" value="CD7"/>
</dbReference>
<dbReference type="AlphaFoldDB" id="A0AA35NYW7"/>
<keyword evidence="5" id="KW-1185">Reference proteome</keyword>
<dbReference type="PANTHER" id="PTHR15343">
    <property type="entry name" value="CD7"/>
    <property type="match status" value="1"/>
</dbReference>
<evidence type="ECO:0000256" key="2">
    <source>
        <dbReference type="SAM" id="SignalP"/>
    </source>
</evidence>
<dbReference type="EMBL" id="OX395127">
    <property type="protein sequence ID" value="CAI5766133.1"/>
    <property type="molecule type" value="Genomic_DNA"/>
</dbReference>
<reference evidence="4" key="1">
    <citation type="submission" date="2022-12" db="EMBL/GenBank/DDBJ databases">
        <authorList>
            <person name="Alioto T."/>
            <person name="Alioto T."/>
            <person name="Gomez Garrido J."/>
        </authorList>
    </citation>
    <scope>NUCLEOTIDE SEQUENCE</scope>
</reference>
<dbReference type="PROSITE" id="PS50835">
    <property type="entry name" value="IG_LIKE"/>
    <property type="match status" value="1"/>
</dbReference>
<proteinExistence type="predicted"/>
<dbReference type="InterPro" id="IPR007110">
    <property type="entry name" value="Ig-like_dom"/>
</dbReference>
<dbReference type="PANTHER" id="PTHR15343:SF0">
    <property type="entry name" value="T-CELL ANTIGEN CD7"/>
    <property type="match status" value="1"/>
</dbReference>
<accession>A0AA35NYW7</accession>
<protein>
    <submittedName>
        <fullName evidence="4">T-cell antigen CD7</fullName>
    </submittedName>
</protein>
<keyword evidence="1" id="KW-0812">Transmembrane</keyword>